<evidence type="ECO:0000313" key="2">
    <source>
        <dbReference type="Proteomes" id="UP000624244"/>
    </source>
</evidence>
<organism evidence="1 2">
    <name type="scientific">Cochliobolus sativus</name>
    <name type="common">Common root rot and spot blotch fungus</name>
    <name type="synonym">Bipolaris sorokiniana</name>
    <dbReference type="NCBI Taxonomy" id="45130"/>
    <lineage>
        <taxon>Eukaryota</taxon>
        <taxon>Fungi</taxon>
        <taxon>Dikarya</taxon>
        <taxon>Ascomycota</taxon>
        <taxon>Pezizomycotina</taxon>
        <taxon>Dothideomycetes</taxon>
        <taxon>Pleosporomycetidae</taxon>
        <taxon>Pleosporales</taxon>
        <taxon>Pleosporineae</taxon>
        <taxon>Pleosporaceae</taxon>
        <taxon>Bipolaris</taxon>
    </lineage>
</organism>
<protein>
    <submittedName>
        <fullName evidence="1">Uncharacterized protein</fullName>
    </submittedName>
</protein>
<comment type="caution">
    <text evidence="1">The sequence shown here is derived from an EMBL/GenBank/DDBJ whole genome shotgun (WGS) entry which is preliminary data.</text>
</comment>
<dbReference type="AlphaFoldDB" id="A0A8H5ZMN6"/>
<name>A0A8H5ZMN6_COCSA</name>
<sequence>MLLRGLHMVNCQVSDPLMKASDRLYRKQDFLHRAVWTRGVMRRWKRSEGKDDESFLSSGALKHLCNQARFSDVFTSLHDFFLVNLLDVISSDGLTRSLVLGPFTSMFMRVLGDRTLGIPWHIQHPDSGVPYTLDWVRLFWVSYYSTSDTWYRKLSK</sequence>
<accession>A0A8H5ZMN6</accession>
<dbReference type="Proteomes" id="UP000624244">
    <property type="component" value="Unassembled WGS sequence"/>
</dbReference>
<dbReference type="EMBL" id="WNKQ01000004">
    <property type="protein sequence ID" value="KAF5852042.1"/>
    <property type="molecule type" value="Genomic_DNA"/>
</dbReference>
<gene>
    <name evidence="1" type="ORF">GGP41_000734</name>
</gene>
<evidence type="ECO:0000313" key="1">
    <source>
        <dbReference type="EMBL" id="KAF5852042.1"/>
    </source>
</evidence>
<reference evidence="1" key="1">
    <citation type="submission" date="2019-11" db="EMBL/GenBank/DDBJ databases">
        <title>Bipolaris sorokiniana Genome sequencing.</title>
        <authorList>
            <person name="Wang H."/>
        </authorList>
    </citation>
    <scope>NUCLEOTIDE SEQUENCE</scope>
</reference>
<proteinExistence type="predicted"/>